<keyword evidence="9" id="KW-0175">Coiled coil</keyword>
<dbReference type="GO" id="GO:0006355">
    <property type="term" value="P:regulation of DNA-templated transcription"/>
    <property type="evidence" value="ECO:0007669"/>
    <property type="project" value="InterPro"/>
</dbReference>
<keyword evidence="3" id="KW-0597">Phosphoprotein</keyword>
<dbReference type="InterPro" id="IPR035965">
    <property type="entry name" value="PAS-like_dom_sf"/>
</dbReference>
<keyword evidence="7" id="KW-0067">ATP-binding</keyword>
<dbReference type="Gene3D" id="3.30.565.10">
    <property type="entry name" value="Histidine kinase-like ATPase, C-terminal domain"/>
    <property type="match status" value="1"/>
</dbReference>
<feature type="transmembrane region" description="Helical" evidence="10">
    <location>
        <begin position="45"/>
        <end position="64"/>
    </location>
</feature>
<dbReference type="SUPFAM" id="SSF55874">
    <property type="entry name" value="ATPase domain of HSP90 chaperone/DNA topoisomerase II/histidine kinase"/>
    <property type="match status" value="1"/>
</dbReference>
<dbReference type="SMART" id="SM00388">
    <property type="entry name" value="HisKA"/>
    <property type="match status" value="1"/>
</dbReference>
<dbReference type="NCBIfam" id="TIGR00229">
    <property type="entry name" value="sensory_box"/>
    <property type="match status" value="1"/>
</dbReference>
<dbReference type="PATRIC" id="fig|1150625.3.peg.300"/>
<accession>A0A147KC30</accession>
<sequence length="427" mass="48269">MKEARKNALLISLTFIGLGLLWIFISDTAAYSLSKKNYESFLIFQRYKGWVFMVITGLFLYGLVYKRSYRLIQSTEALQKKERQLERSKQHYKSLFNHNPDMVFELCRKGLFININPAGEGLLGHSASELKGKSVEMLLEGEALYEARRYYINSLNGYPQKYEIWIQSKGKKILLRVSMLPIIVSGEITGVFGIARDITTEKKKEEMMIVSEKMSVIGQLAAAVAHEIRNPLTSLKGFVQLMQTSKEYNSNYLSIMFSEIERINLIAGEMLILGKQQDIRFAKKDSKEILKQVLVLMEAQANLNNIAIECVDETTASTNVLCDSNQLKQVFINVIKNALESIPSNGEIWIKMKSLPHKVIIEIVDNGHGIDQERLDRLGEPFYSTKEKGTGLGLAVSYSIIERHSGSIHITSEVGKGTKVDIILPTV</sequence>
<dbReference type="Proteomes" id="UP000074108">
    <property type="component" value="Unassembled WGS sequence"/>
</dbReference>
<keyword evidence="10" id="KW-0472">Membrane</keyword>
<dbReference type="GO" id="GO:0000155">
    <property type="term" value="F:phosphorelay sensor kinase activity"/>
    <property type="evidence" value="ECO:0007669"/>
    <property type="project" value="InterPro"/>
</dbReference>
<feature type="transmembrane region" description="Helical" evidence="10">
    <location>
        <begin position="7"/>
        <end position="25"/>
    </location>
</feature>
<evidence type="ECO:0000256" key="8">
    <source>
        <dbReference type="ARBA" id="ARBA00023012"/>
    </source>
</evidence>
<dbReference type="CDD" id="cd00082">
    <property type="entry name" value="HisKA"/>
    <property type="match status" value="1"/>
</dbReference>
<evidence type="ECO:0000256" key="2">
    <source>
        <dbReference type="ARBA" id="ARBA00012438"/>
    </source>
</evidence>
<dbReference type="PANTHER" id="PTHR43065">
    <property type="entry name" value="SENSOR HISTIDINE KINASE"/>
    <property type="match status" value="1"/>
</dbReference>
<keyword evidence="4" id="KW-0808">Transferase</keyword>
<comment type="caution">
    <text evidence="13">The sequence shown here is derived from an EMBL/GenBank/DDBJ whole genome shotgun (WGS) entry which is preliminary data.</text>
</comment>
<dbReference type="SUPFAM" id="SSF55785">
    <property type="entry name" value="PYP-like sensor domain (PAS domain)"/>
    <property type="match status" value="1"/>
</dbReference>
<dbReference type="RefSeq" id="WP_059350099.1">
    <property type="nucleotide sequence ID" value="NZ_LDYG01000003.1"/>
</dbReference>
<feature type="domain" description="PAS" evidence="12">
    <location>
        <begin position="88"/>
        <end position="158"/>
    </location>
</feature>
<evidence type="ECO:0000256" key="5">
    <source>
        <dbReference type="ARBA" id="ARBA00022741"/>
    </source>
</evidence>
<dbReference type="Pfam" id="PF00989">
    <property type="entry name" value="PAS"/>
    <property type="match status" value="1"/>
</dbReference>
<dbReference type="AlphaFoldDB" id="A0A147KC30"/>
<dbReference type="SUPFAM" id="SSF47384">
    <property type="entry name" value="Homodimeric domain of signal transducing histidine kinase"/>
    <property type="match status" value="1"/>
</dbReference>
<evidence type="ECO:0000256" key="6">
    <source>
        <dbReference type="ARBA" id="ARBA00022777"/>
    </source>
</evidence>
<keyword evidence="10" id="KW-1133">Transmembrane helix</keyword>
<dbReference type="PROSITE" id="PS50109">
    <property type="entry name" value="HIS_KIN"/>
    <property type="match status" value="1"/>
</dbReference>
<reference evidence="13 14" key="1">
    <citation type="journal article" date="2016" name="Front. Microbiol.">
        <title>Microevolution Analysis of Bacillus coahuilensis Unveils Differences in Phosphorus Acquisition Strategies and Their Regulation.</title>
        <authorList>
            <person name="Gomez-Lunar Z."/>
            <person name="Hernandez-Gonzalez I."/>
            <person name="Rodriguez-Torres M.D."/>
            <person name="Souza V."/>
            <person name="Olmedo-Alvarez G."/>
        </authorList>
    </citation>
    <scope>NUCLEOTIDE SEQUENCE [LARGE SCALE GENOMIC DNA]</scope>
    <source>
        <strain evidence="14">p1.1.43</strain>
    </source>
</reference>
<dbReference type="InterPro" id="IPR004358">
    <property type="entry name" value="Sig_transdc_His_kin-like_C"/>
</dbReference>
<evidence type="ECO:0000256" key="4">
    <source>
        <dbReference type="ARBA" id="ARBA00022679"/>
    </source>
</evidence>
<dbReference type="InterPro" id="IPR013767">
    <property type="entry name" value="PAS_fold"/>
</dbReference>
<dbReference type="InterPro" id="IPR003661">
    <property type="entry name" value="HisK_dim/P_dom"/>
</dbReference>
<keyword evidence="6 13" id="KW-0418">Kinase</keyword>
<dbReference type="SMART" id="SM00091">
    <property type="entry name" value="PAS"/>
    <property type="match status" value="1"/>
</dbReference>
<protein>
    <recommendedName>
        <fullName evidence="2">histidine kinase</fullName>
        <ecNumber evidence="2">2.7.13.3</ecNumber>
    </recommendedName>
</protein>
<dbReference type="EMBL" id="LDYG01000003">
    <property type="protein sequence ID" value="KUP09128.1"/>
    <property type="molecule type" value="Genomic_DNA"/>
</dbReference>
<evidence type="ECO:0000256" key="7">
    <source>
        <dbReference type="ARBA" id="ARBA00022840"/>
    </source>
</evidence>
<dbReference type="InterPro" id="IPR036097">
    <property type="entry name" value="HisK_dim/P_sf"/>
</dbReference>
<evidence type="ECO:0000313" key="14">
    <source>
        <dbReference type="Proteomes" id="UP000074108"/>
    </source>
</evidence>
<evidence type="ECO:0000313" key="13">
    <source>
        <dbReference type="EMBL" id="KUP09128.1"/>
    </source>
</evidence>
<evidence type="ECO:0000256" key="9">
    <source>
        <dbReference type="SAM" id="Coils"/>
    </source>
</evidence>
<dbReference type="PANTHER" id="PTHR43065:SF34">
    <property type="entry name" value="SPORULATION KINASE A"/>
    <property type="match status" value="1"/>
</dbReference>
<keyword evidence="10" id="KW-0812">Transmembrane</keyword>
<evidence type="ECO:0000256" key="3">
    <source>
        <dbReference type="ARBA" id="ARBA00022553"/>
    </source>
</evidence>
<dbReference type="InterPro" id="IPR005467">
    <property type="entry name" value="His_kinase_dom"/>
</dbReference>
<feature type="transmembrane region" description="Helical" evidence="10">
    <location>
        <begin position="173"/>
        <end position="195"/>
    </location>
</feature>
<dbReference type="GO" id="GO:0005524">
    <property type="term" value="F:ATP binding"/>
    <property type="evidence" value="ECO:0007669"/>
    <property type="project" value="UniProtKB-KW"/>
</dbReference>
<dbReference type="PROSITE" id="PS50112">
    <property type="entry name" value="PAS"/>
    <property type="match status" value="1"/>
</dbReference>
<keyword evidence="5" id="KW-0547">Nucleotide-binding</keyword>
<proteinExistence type="predicted"/>
<feature type="coiled-coil region" evidence="9">
    <location>
        <begin position="71"/>
        <end position="98"/>
    </location>
</feature>
<dbReference type="CDD" id="cd00130">
    <property type="entry name" value="PAS"/>
    <property type="match status" value="1"/>
</dbReference>
<evidence type="ECO:0000256" key="1">
    <source>
        <dbReference type="ARBA" id="ARBA00000085"/>
    </source>
</evidence>
<dbReference type="InterPro" id="IPR003594">
    <property type="entry name" value="HATPase_dom"/>
</dbReference>
<dbReference type="Pfam" id="PF00512">
    <property type="entry name" value="HisKA"/>
    <property type="match status" value="1"/>
</dbReference>
<evidence type="ECO:0000259" key="12">
    <source>
        <dbReference type="PROSITE" id="PS50112"/>
    </source>
</evidence>
<gene>
    <name evidence="13" type="ORF">Q75_01435</name>
</gene>
<dbReference type="Gene3D" id="1.10.287.130">
    <property type="match status" value="1"/>
</dbReference>
<dbReference type="Pfam" id="PF02518">
    <property type="entry name" value="HATPase_c"/>
    <property type="match status" value="1"/>
</dbReference>
<keyword evidence="8" id="KW-0902">Two-component regulatory system</keyword>
<comment type="catalytic activity">
    <reaction evidence="1">
        <text>ATP + protein L-histidine = ADP + protein N-phospho-L-histidine.</text>
        <dbReference type="EC" id="2.7.13.3"/>
    </reaction>
</comment>
<dbReference type="STRING" id="1150625.Q75_01435"/>
<evidence type="ECO:0000259" key="11">
    <source>
        <dbReference type="PROSITE" id="PS50109"/>
    </source>
</evidence>
<dbReference type="SMART" id="SM00387">
    <property type="entry name" value="HATPase_c"/>
    <property type="match status" value="1"/>
</dbReference>
<dbReference type="EC" id="2.7.13.3" evidence="2"/>
<dbReference type="OrthoDB" id="9815750at2"/>
<feature type="domain" description="Histidine kinase" evidence="11">
    <location>
        <begin position="223"/>
        <end position="427"/>
    </location>
</feature>
<dbReference type="InterPro" id="IPR000014">
    <property type="entry name" value="PAS"/>
</dbReference>
<keyword evidence="14" id="KW-1185">Reference proteome</keyword>
<evidence type="ECO:0000256" key="10">
    <source>
        <dbReference type="SAM" id="Phobius"/>
    </source>
</evidence>
<dbReference type="Gene3D" id="3.30.450.20">
    <property type="entry name" value="PAS domain"/>
    <property type="match status" value="1"/>
</dbReference>
<dbReference type="PRINTS" id="PR00344">
    <property type="entry name" value="BCTRLSENSOR"/>
</dbReference>
<name>A0A147KC30_9BACI</name>
<organism evidence="13 14">
    <name type="scientific">Bacillus coahuilensis p1.1.43</name>
    <dbReference type="NCBI Taxonomy" id="1150625"/>
    <lineage>
        <taxon>Bacteria</taxon>
        <taxon>Bacillati</taxon>
        <taxon>Bacillota</taxon>
        <taxon>Bacilli</taxon>
        <taxon>Bacillales</taxon>
        <taxon>Bacillaceae</taxon>
        <taxon>Bacillus</taxon>
    </lineage>
</organism>
<dbReference type="InterPro" id="IPR036890">
    <property type="entry name" value="HATPase_C_sf"/>
</dbReference>